<proteinExistence type="inferred from homology"/>
<accession>A0AAU9JWW8</accession>
<name>A0AAU9JWW8_9CILI</name>
<dbReference type="PANTHER" id="PTHR12176:SF79">
    <property type="entry name" value="METHYLTRANSFERASE TYPE 11 DOMAIN-CONTAINING PROTEIN"/>
    <property type="match status" value="1"/>
</dbReference>
<dbReference type="EMBL" id="CAJZBQ010000044">
    <property type="protein sequence ID" value="CAG9327893.1"/>
    <property type="molecule type" value="Genomic_DNA"/>
</dbReference>
<dbReference type="GO" id="GO:0008168">
    <property type="term" value="F:methyltransferase activity"/>
    <property type="evidence" value="ECO:0007669"/>
    <property type="project" value="UniProtKB-KW"/>
</dbReference>
<comment type="caution">
    <text evidence="5">The sequence shown here is derived from an EMBL/GenBank/DDBJ whole genome shotgun (WGS) entry which is preliminary data.</text>
</comment>
<keyword evidence="3" id="KW-0808">Transferase</keyword>
<dbReference type="AlphaFoldDB" id="A0AAU9JWW8"/>
<evidence type="ECO:0000313" key="5">
    <source>
        <dbReference type="EMBL" id="CAG9327893.1"/>
    </source>
</evidence>
<reference evidence="5" key="1">
    <citation type="submission" date="2021-09" db="EMBL/GenBank/DDBJ databases">
        <authorList>
            <consortium name="AG Swart"/>
            <person name="Singh M."/>
            <person name="Singh A."/>
            <person name="Seah K."/>
            <person name="Emmerich C."/>
        </authorList>
    </citation>
    <scope>NUCLEOTIDE SEQUENCE</scope>
    <source>
        <strain evidence="5">ATCC30299</strain>
    </source>
</reference>
<sequence>MADELDLPDTFPDFSSVEYWDSRYESEINVSYDWLVSFTQLRSIFLSKLHDNFDAEILIVGSGNSHMGEELIKEGYKNITNIDFSPVLVHQMNERTQDLGEEMEYITMDACNITFPVGIFDLIIDKCTLDCILCGDNNFQRASSYLQGVYRCLKPGGSFIVVSYGVPDSRLGYLKNKFLPWGIEQAKITKSSSDSFASFEQARYHYLYICTKSLT</sequence>
<feature type="domain" description="Methyltransferase type 11" evidence="4">
    <location>
        <begin position="60"/>
        <end position="161"/>
    </location>
</feature>
<dbReference type="Pfam" id="PF08241">
    <property type="entry name" value="Methyltransf_11"/>
    <property type="match status" value="1"/>
</dbReference>
<evidence type="ECO:0000259" key="4">
    <source>
        <dbReference type="Pfam" id="PF08241"/>
    </source>
</evidence>
<dbReference type="InterPro" id="IPR029063">
    <property type="entry name" value="SAM-dependent_MTases_sf"/>
</dbReference>
<dbReference type="InterPro" id="IPR013216">
    <property type="entry name" value="Methyltransf_11"/>
</dbReference>
<dbReference type="InterPro" id="IPR051419">
    <property type="entry name" value="Lys/N-term_MeTrsfase_sf"/>
</dbReference>
<dbReference type="PANTHER" id="PTHR12176">
    <property type="entry name" value="SAM-DEPENDENT METHYLTRANSFERASE SUPERFAMILY PROTEIN"/>
    <property type="match status" value="1"/>
</dbReference>
<dbReference type="SUPFAM" id="SSF53335">
    <property type="entry name" value="S-adenosyl-L-methionine-dependent methyltransferases"/>
    <property type="match status" value="1"/>
</dbReference>
<keyword evidence="6" id="KW-1185">Reference proteome</keyword>
<evidence type="ECO:0000256" key="1">
    <source>
        <dbReference type="ARBA" id="ARBA00008361"/>
    </source>
</evidence>
<dbReference type="Proteomes" id="UP001162131">
    <property type="component" value="Unassembled WGS sequence"/>
</dbReference>
<dbReference type="Gene3D" id="3.40.50.150">
    <property type="entry name" value="Vaccinia Virus protein VP39"/>
    <property type="match status" value="1"/>
</dbReference>
<comment type="similarity">
    <text evidence="1">Belongs to the methyltransferase superfamily.</text>
</comment>
<organism evidence="5 6">
    <name type="scientific">Blepharisma stoltei</name>
    <dbReference type="NCBI Taxonomy" id="1481888"/>
    <lineage>
        <taxon>Eukaryota</taxon>
        <taxon>Sar</taxon>
        <taxon>Alveolata</taxon>
        <taxon>Ciliophora</taxon>
        <taxon>Postciliodesmatophora</taxon>
        <taxon>Heterotrichea</taxon>
        <taxon>Heterotrichida</taxon>
        <taxon>Blepharismidae</taxon>
        <taxon>Blepharisma</taxon>
    </lineage>
</organism>
<dbReference type="CDD" id="cd02440">
    <property type="entry name" value="AdoMet_MTases"/>
    <property type="match status" value="1"/>
</dbReference>
<gene>
    <name evidence="5" type="ORF">BSTOLATCC_MIC44513</name>
</gene>
<keyword evidence="2" id="KW-0489">Methyltransferase</keyword>
<protein>
    <recommendedName>
        <fullName evidence="4">Methyltransferase type 11 domain-containing protein</fullName>
    </recommendedName>
</protein>
<evidence type="ECO:0000256" key="2">
    <source>
        <dbReference type="ARBA" id="ARBA00022603"/>
    </source>
</evidence>
<evidence type="ECO:0000313" key="6">
    <source>
        <dbReference type="Proteomes" id="UP001162131"/>
    </source>
</evidence>
<evidence type="ECO:0000256" key="3">
    <source>
        <dbReference type="ARBA" id="ARBA00022679"/>
    </source>
</evidence>
<dbReference type="GO" id="GO:0032259">
    <property type="term" value="P:methylation"/>
    <property type="evidence" value="ECO:0007669"/>
    <property type="project" value="UniProtKB-KW"/>
</dbReference>